<comment type="similarity">
    <text evidence="1">Belongs to the MYG1 family.</text>
</comment>
<dbReference type="AlphaFoldDB" id="A0A3L8DII4"/>
<dbReference type="OrthoDB" id="10265310at2759"/>
<proteinExistence type="inferred from homology"/>
<dbReference type="Proteomes" id="UP000279307">
    <property type="component" value="Chromosome 8"/>
</dbReference>
<accession>A0A3L8DII4</accession>
<protein>
    <submittedName>
        <fullName evidence="2">Uncharacterized protein</fullName>
    </submittedName>
</protein>
<comment type="caution">
    <text evidence="2">The sequence shown here is derived from an EMBL/GenBank/DDBJ whole genome shotgun (WGS) entry which is preliminary data.</text>
</comment>
<organism evidence="2">
    <name type="scientific">Ooceraea biroi</name>
    <name type="common">Clonal raider ant</name>
    <name type="synonym">Cerapachys biroi</name>
    <dbReference type="NCBI Taxonomy" id="2015173"/>
    <lineage>
        <taxon>Eukaryota</taxon>
        <taxon>Metazoa</taxon>
        <taxon>Ecdysozoa</taxon>
        <taxon>Arthropoda</taxon>
        <taxon>Hexapoda</taxon>
        <taxon>Insecta</taxon>
        <taxon>Pterygota</taxon>
        <taxon>Neoptera</taxon>
        <taxon>Endopterygota</taxon>
        <taxon>Hymenoptera</taxon>
        <taxon>Apocrita</taxon>
        <taxon>Aculeata</taxon>
        <taxon>Formicoidea</taxon>
        <taxon>Formicidae</taxon>
        <taxon>Dorylinae</taxon>
        <taxon>Ooceraea</taxon>
    </lineage>
</organism>
<dbReference type="EMBL" id="QOIP01000008">
    <property type="protein sequence ID" value="RLU19739.1"/>
    <property type="molecule type" value="Genomic_DNA"/>
</dbReference>
<sequence length="385" mass="43948">MHCTACFEVTSIQNAVWTHFLLHYRNLSTCSSRFSNLLPWRKSSVLNFVFRTMSEKTAVKIGTHDGTFHCDEVLACALLKLLPQYKDASIVRSRDQSILNTCDIVVDVGREYDPSRHRYDHHMREFKETVSTVMKNPRYKWTIKLSSAGLIYCHFGHEILRSVLPDVREDKVIDEVFMKVYDTLIKEIDAIDNGVLMYDGEPLYRIVTDLSSRVSSLNPQWNSKDVNVDERFKKAMALVLEEFLEFVRYTKDIWLPARDIVRRAIENRLEVDSSGEIIALSQATPWKEHLFLLEKEMSVSPPIKYAVFDGNDSYRVQCVPVALGSFVCRLCLPEKWGGLSNDALVEACGIEGARFVHANRFIGGHGTRDGALAMARKALEIGKSE</sequence>
<dbReference type="PANTHER" id="PTHR11215">
    <property type="entry name" value="METAL DEPENDENT HYDROLASE - RELATED"/>
    <property type="match status" value="1"/>
</dbReference>
<dbReference type="Pfam" id="PF03690">
    <property type="entry name" value="MYG1_exonuc"/>
    <property type="match status" value="1"/>
</dbReference>
<dbReference type="InterPro" id="IPR003226">
    <property type="entry name" value="MYG1_exonuclease"/>
</dbReference>
<evidence type="ECO:0000256" key="1">
    <source>
        <dbReference type="ARBA" id="ARBA00010105"/>
    </source>
</evidence>
<dbReference type="GO" id="GO:0005634">
    <property type="term" value="C:nucleus"/>
    <property type="evidence" value="ECO:0007669"/>
    <property type="project" value="TreeGrafter"/>
</dbReference>
<name>A0A3L8DII4_OOCBI</name>
<reference evidence="2" key="2">
    <citation type="submission" date="2018-07" db="EMBL/GenBank/DDBJ databases">
        <authorList>
            <person name="Mckenzie S.K."/>
            <person name="Kronauer D.J.C."/>
        </authorList>
    </citation>
    <scope>NUCLEOTIDE SEQUENCE</scope>
    <source>
        <strain evidence="2">Clonal line C1</strain>
    </source>
</reference>
<dbReference type="PANTHER" id="PTHR11215:SF1">
    <property type="entry name" value="MYG1 EXONUCLEASE"/>
    <property type="match status" value="1"/>
</dbReference>
<gene>
    <name evidence="2" type="ORF">DMN91_008296</name>
</gene>
<reference evidence="2" key="1">
    <citation type="journal article" date="2018" name="Genome Res.">
        <title>The genomic architecture and molecular evolution of ant odorant receptors.</title>
        <authorList>
            <person name="McKenzie S.K."/>
            <person name="Kronauer D.J.C."/>
        </authorList>
    </citation>
    <scope>NUCLEOTIDE SEQUENCE [LARGE SCALE GENOMIC DNA]</scope>
    <source>
        <strain evidence="2">Clonal line C1</strain>
    </source>
</reference>
<dbReference type="GO" id="GO:0005737">
    <property type="term" value="C:cytoplasm"/>
    <property type="evidence" value="ECO:0007669"/>
    <property type="project" value="TreeGrafter"/>
</dbReference>
<evidence type="ECO:0000313" key="2">
    <source>
        <dbReference type="EMBL" id="RLU19739.1"/>
    </source>
</evidence>